<evidence type="ECO:0000256" key="1">
    <source>
        <dbReference type="ARBA" id="ARBA00004236"/>
    </source>
</evidence>
<keyword evidence="10" id="KW-0133">Cell shape</keyword>
<evidence type="ECO:0000256" key="12">
    <source>
        <dbReference type="ARBA" id="ARBA00023136"/>
    </source>
</evidence>
<dbReference type="Proteomes" id="UP000033934">
    <property type="component" value="Unassembled WGS sequence"/>
</dbReference>
<evidence type="ECO:0000256" key="16">
    <source>
        <dbReference type="ARBA" id="ARBA00049902"/>
    </source>
</evidence>
<evidence type="ECO:0000256" key="7">
    <source>
        <dbReference type="ARBA" id="ARBA00022676"/>
    </source>
</evidence>
<sequence length="959" mass="105310">MRKKIKNWKARFNPIGLIPKKGSNINFRSNKKKRKITFRQIFKFAVYIIAAFFVFAVLSFAFYSKDLPNPNKIADRKIAQSTKIYDRDWKLLYEFHGEENRTVIKSNEISKFVKEATVAIEDKHFYQHPGIDVGGVVKAVGRKFLGQKSRLGGGSTITQQYIKNALLSDERRVSRKIKELILSLEIEQIYSKDEILTGYLNQIPYGNNAYGIEAASETYFDKKANELTLAEAATLAALPQAPSYYNANTDILIGRKNHVLDRMVEEKMITKNEAEKAKKQPPNETNLNFAAKAKNITAPHFVFYVREKLIDLLGGGSEAEIKLSTTGFKVRTTLDRRMQKSAETAVDQYKNKLSSAGASNAALTAVDPKTGEILAMVGSVDFNNKEFGSVNVATSPRQPGSSFKPIVYATGFKDKYNPSTLMWDVQSHLDANRDQPWPKNYDGSFSGPLTVRQALQWSLNVPAVKMLHLVGIEDAIKTAKDLGITTLNRKPDEYGLSLVLGSGEVKLVDLVGAYSTFANNGKHMPVTPIMEIQDAAGKPINNFEKKDGEQVLDPQVAYLMNHVLSDDDTRSAHWGKTALRVNNRHQVAAKTGTTSSYKDAWTIGYTTQIAAGVWVGNNDAKAMHYGADSLSTAAPIWNAFMREALDGGNWPDEAFPRPKGVAEIQVDKMSNKLPSDQTPADTIVTDVFASWQVPKENDDVHVKVSVDKLTGKLANQYTPTSFIEDKYFTVIHSELPDKPSWESPVRAWAEQHGLTALPPTEFDDTHVESSKPVPEFTSLKTNDVVAGTFKISSRVSGPIQTSGVEYFIDGSSIGSATDAPYEFSYDSSKLTDGKHTLKVVATNNIGMTGEASITIEANNDIVPPGNVSSVGTHAGSGSVSLDWKNPSDSDLDHVNIYLSTESGKLGSLHSATVSATPGSNASSTISGIGSGVTYYFTLHPVDKTNNENQSLTQFSATTL</sequence>
<organism evidence="19 20">
    <name type="scientific">Berkelbacteria bacterium GW2011_GWA2_38_9</name>
    <dbReference type="NCBI Taxonomy" id="1618334"/>
    <lineage>
        <taxon>Bacteria</taxon>
        <taxon>Candidatus Berkelbacteria</taxon>
    </lineage>
</organism>
<keyword evidence="11" id="KW-0573">Peptidoglycan synthesis</keyword>
<evidence type="ECO:0000256" key="4">
    <source>
        <dbReference type="ARBA" id="ARBA00022475"/>
    </source>
</evidence>
<evidence type="ECO:0000256" key="15">
    <source>
        <dbReference type="ARBA" id="ARBA00034000"/>
    </source>
</evidence>
<evidence type="ECO:0000256" key="9">
    <source>
        <dbReference type="ARBA" id="ARBA00022801"/>
    </source>
</evidence>
<dbReference type="InterPro" id="IPR001460">
    <property type="entry name" value="PCN-bd_Tpept"/>
</dbReference>
<evidence type="ECO:0000256" key="17">
    <source>
        <dbReference type="SAM" id="Phobius"/>
    </source>
</evidence>
<dbReference type="PANTHER" id="PTHR32282">
    <property type="entry name" value="BINDING PROTEIN TRANSPEPTIDASE, PUTATIVE-RELATED"/>
    <property type="match status" value="1"/>
</dbReference>
<dbReference type="InterPro" id="IPR050396">
    <property type="entry name" value="Glycosyltr_51/Transpeptidase"/>
</dbReference>
<evidence type="ECO:0000256" key="10">
    <source>
        <dbReference type="ARBA" id="ARBA00022960"/>
    </source>
</evidence>
<dbReference type="InterPro" id="IPR036950">
    <property type="entry name" value="PBP_transglycosylase"/>
</dbReference>
<keyword evidence="13" id="KW-0511">Multifunctional enzyme</keyword>
<dbReference type="FunFam" id="1.10.3810.10:FF:000001">
    <property type="entry name" value="Penicillin-binding protein 1A"/>
    <property type="match status" value="1"/>
</dbReference>
<evidence type="ECO:0000256" key="5">
    <source>
        <dbReference type="ARBA" id="ARBA00022645"/>
    </source>
</evidence>
<dbReference type="InterPro" id="IPR013783">
    <property type="entry name" value="Ig-like_fold"/>
</dbReference>
<comment type="catalytic activity">
    <reaction evidence="15">
        <text>Preferential cleavage: (Ac)2-L-Lys-D-Ala-|-D-Ala. Also transpeptidation of peptidyl-alanyl moieties that are N-acyl substituents of D-alanine.</text>
        <dbReference type="EC" id="3.4.16.4"/>
    </reaction>
</comment>
<dbReference type="Gene3D" id="2.60.40.10">
    <property type="entry name" value="Immunoglobulins"/>
    <property type="match status" value="2"/>
</dbReference>
<comment type="catalytic activity">
    <reaction evidence="16">
        <text>[GlcNAc-(1-&gt;4)-Mur2Ac(oyl-L-Ala-gamma-D-Glu-L-Lys-D-Ala-D-Ala)](n)-di-trans,octa-cis-undecaprenyl diphosphate + beta-D-GlcNAc-(1-&gt;4)-Mur2Ac(oyl-L-Ala-gamma-D-Glu-L-Lys-D-Ala-D-Ala)-di-trans,octa-cis-undecaprenyl diphosphate = [GlcNAc-(1-&gt;4)-Mur2Ac(oyl-L-Ala-gamma-D-Glu-L-Lys-D-Ala-D-Ala)](n+1)-di-trans,octa-cis-undecaprenyl diphosphate + di-trans,octa-cis-undecaprenyl diphosphate + H(+)</text>
        <dbReference type="Rhea" id="RHEA:23708"/>
        <dbReference type="Rhea" id="RHEA-COMP:9602"/>
        <dbReference type="Rhea" id="RHEA-COMP:9603"/>
        <dbReference type="ChEBI" id="CHEBI:15378"/>
        <dbReference type="ChEBI" id="CHEBI:58405"/>
        <dbReference type="ChEBI" id="CHEBI:60033"/>
        <dbReference type="ChEBI" id="CHEBI:78435"/>
        <dbReference type="EC" id="2.4.99.28"/>
    </reaction>
</comment>
<evidence type="ECO:0000256" key="2">
    <source>
        <dbReference type="ARBA" id="ARBA00007090"/>
    </source>
</evidence>
<dbReference type="GO" id="GO:0006508">
    <property type="term" value="P:proteolysis"/>
    <property type="evidence" value="ECO:0007669"/>
    <property type="project" value="UniProtKB-KW"/>
</dbReference>
<dbReference type="PATRIC" id="fig|1618334.3.peg.654"/>
<evidence type="ECO:0000256" key="3">
    <source>
        <dbReference type="ARBA" id="ARBA00007739"/>
    </source>
</evidence>
<dbReference type="GO" id="GO:0008955">
    <property type="term" value="F:peptidoglycan glycosyltransferase activity"/>
    <property type="evidence" value="ECO:0007669"/>
    <property type="project" value="UniProtKB-EC"/>
</dbReference>
<dbReference type="Gene3D" id="1.10.3810.10">
    <property type="entry name" value="Biosynthetic peptidoglycan transglycosylase-like"/>
    <property type="match status" value="1"/>
</dbReference>
<dbReference type="Gene3D" id="3.40.710.10">
    <property type="entry name" value="DD-peptidase/beta-lactamase superfamily"/>
    <property type="match status" value="1"/>
</dbReference>
<dbReference type="InterPro" id="IPR001264">
    <property type="entry name" value="Glyco_trans_51"/>
</dbReference>
<evidence type="ECO:0000256" key="13">
    <source>
        <dbReference type="ARBA" id="ARBA00023268"/>
    </source>
</evidence>
<dbReference type="PROSITE" id="PS50853">
    <property type="entry name" value="FN3"/>
    <property type="match status" value="1"/>
</dbReference>
<name>A0A0G0L9K1_9BACT</name>
<dbReference type="InterPro" id="IPR012338">
    <property type="entry name" value="Beta-lactam/transpept-like"/>
</dbReference>
<dbReference type="SUPFAM" id="SSF53955">
    <property type="entry name" value="Lysozyme-like"/>
    <property type="match status" value="1"/>
</dbReference>
<protein>
    <recommendedName>
        <fullName evidence="18">Fibronectin type-III domain-containing protein</fullName>
    </recommendedName>
</protein>
<accession>A0A0G0L9K1</accession>
<keyword evidence="4" id="KW-1003">Cell membrane</keyword>
<dbReference type="PANTHER" id="PTHR32282:SF11">
    <property type="entry name" value="PENICILLIN-BINDING PROTEIN 1B"/>
    <property type="match status" value="1"/>
</dbReference>
<dbReference type="Pfam" id="PF00912">
    <property type="entry name" value="Transgly"/>
    <property type="match status" value="1"/>
</dbReference>
<reference evidence="19 20" key="1">
    <citation type="journal article" date="2015" name="Nature">
        <title>rRNA introns, odd ribosomes, and small enigmatic genomes across a large radiation of phyla.</title>
        <authorList>
            <person name="Brown C.T."/>
            <person name="Hug L.A."/>
            <person name="Thomas B.C."/>
            <person name="Sharon I."/>
            <person name="Castelle C.J."/>
            <person name="Singh A."/>
            <person name="Wilkins M.J."/>
            <person name="Williams K.H."/>
            <person name="Banfield J.F."/>
        </authorList>
    </citation>
    <scope>NUCLEOTIDE SEQUENCE [LARGE SCALE GENOMIC DNA]</scope>
</reference>
<dbReference type="SUPFAM" id="SSF56601">
    <property type="entry name" value="beta-lactamase/transpeptidase-like"/>
    <property type="match status" value="1"/>
</dbReference>
<evidence type="ECO:0000259" key="18">
    <source>
        <dbReference type="PROSITE" id="PS50853"/>
    </source>
</evidence>
<keyword evidence="12 17" id="KW-0472">Membrane</keyword>
<dbReference type="GO" id="GO:0030288">
    <property type="term" value="C:outer membrane-bounded periplasmic space"/>
    <property type="evidence" value="ECO:0007669"/>
    <property type="project" value="TreeGrafter"/>
</dbReference>
<dbReference type="InterPro" id="IPR023346">
    <property type="entry name" value="Lysozyme-like_dom_sf"/>
</dbReference>
<evidence type="ECO:0000256" key="11">
    <source>
        <dbReference type="ARBA" id="ARBA00022984"/>
    </source>
</evidence>
<dbReference type="InterPro" id="IPR003961">
    <property type="entry name" value="FN3_dom"/>
</dbReference>
<feature type="domain" description="Fibronectin type-III" evidence="18">
    <location>
        <begin position="863"/>
        <end position="959"/>
    </location>
</feature>
<keyword evidence="17" id="KW-1133">Transmembrane helix</keyword>
<dbReference type="Pfam" id="PF17957">
    <property type="entry name" value="Big_7"/>
    <property type="match status" value="1"/>
</dbReference>
<keyword evidence="9" id="KW-0378">Hydrolase</keyword>
<evidence type="ECO:0000256" key="14">
    <source>
        <dbReference type="ARBA" id="ARBA00023316"/>
    </source>
</evidence>
<dbReference type="Pfam" id="PF00905">
    <property type="entry name" value="Transpeptidase"/>
    <property type="match status" value="1"/>
</dbReference>
<comment type="similarity">
    <text evidence="2">In the C-terminal section; belongs to the transpeptidase family.</text>
</comment>
<comment type="subcellular location">
    <subcellularLocation>
        <location evidence="1">Cell membrane</location>
    </subcellularLocation>
</comment>
<keyword evidence="7" id="KW-0328">Glycosyltransferase</keyword>
<feature type="transmembrane region" description="Helical" evidence="17">
    <location>
        <begin position="41"/>
        <end position="63"/>
    </location>
</feature>
<dbReference type="GO" id="GO:0008658">
    <property type="term" value="F:penicillin binding"/>
    <property type="evidence" value="ECO:0007669"/>
    <property type="project" value="InterPro"/>
</dbReference>
<evidence type="ECO:0000313" key="19">
    <source>
        <dbReference type="EMBL" id="KKQ87662.1"/>
    </source>
</evidence>
<evidence type="ECO:0000256" key="8">
    <source>
        <dbReference type="ARBA" id="ARBA00022679"/>
    </source>
</evidence>
<evidence type="ECO:0000256" key="6">
    <source>
        <dbReference type="ARBA" id="ARBA00022670"/>
    </source>
</evidence>
<proteinExistence type="inferred from homology"/>
<keyword evidence="14" id="KW-0961">Cell wall biogenesis/degradation</keyword>
<evidence type="ECO:0000313" key="20">
    <source>
        <dbReference type="Proteomes" id="UP000033934"/>
    </source>
</evidence>
<keyword evidence="17" id="KW-0812">Transmembrane</keyword>
<dbReference type="GO" id="GO:0071555">
    <property type="term" value="P:cell wall organization"/>
    <property type="evidence" value="ECO:0007669"/>
    <property type="project" value="UniProtKB-KW"/>
</dbReference>
<dbReference type="AlphaFoldDB" id="A0A0G0L9K1"/>
<dbReference type="GO" id="GO:0005886">
    <property type="term" value="C:plasma membrane"/>
    <property type="evidence" value="ECO:0007669"/>
    <property type="project" value="UniProtKB-SubCell"/>
</dbReference>
<keyword evidence="5" id="KW-0121">Carboxypeptidase</keyword>
<dbReference type="NCBIfam" id="TIGR02074">
    <property type="entry name" value="PBP_1a_fam"/>
    <property type="match status" value="1"/>
</dbReference>
<gene>
    <name evidence="19" type="ORF">UT11_C0048G0003</name>
</gene>
<keyword evidence="8" id="KW-0808">Transferase</keyword>
<dbReference type="GO" id="GO:0009002">
    <property type="term" value="F:serine-type D-Ala-D-Ala carboxypeptidase activity"/>
    <property type="evidence" value="ECO:0007669"/>
    <property type="project" value="UniProtKB-EC"/>
</dbReference>
<dbReference type="EMBL" id="LBVO01000048">
    <property type="protein sequence ID" value="KKQ87662.1"/>
    <property type="molecule type" value="Genomic_DNA"/>
</dbReference>
<comment type="similarity">
    <text evidence="3">In the N-terminal section; belongs to the glycosyltransferase 51 family.</text>
</comment>
<keyword evidence="6" id="KW-0645">Protease</keyword>
<dbReference type="GO" id="GO:0009252">
    <property type="term" value="P:peptidoglycan biosynthetic process"/>
    <property type="evidence" value="ECO:0007669"/>
    <property type="project" value="UniProtKB-KW"/>
</dbReference>
<comment type="caution">
    <text evidence="19">The sequence shown here is derived from an EMBL/GenBank/DDBJ whole genome shotgun (WGS) entry which is preliminary data.</text>
</comment>
<dbReference type="GO" id="GO:0008360">
    <property type="term" value="P:regulation of cell shape"/>
    <property type="evidence" value="ECO:0007669"/>
    <property type="project" value="UniProtKB-KW"/>
</dbReference>